<dbReference type="AlphaFoldDB" id="A0A1J4QHM7"/>
<evidence type="ECO:0000259" key="8">
    <source>
        <dbReference type="Pfam" id="PF20628"/>
    </source>
</evidence>
<comment type="similarity">
    <text evidence="6">Belongs to the DyP-type peroxidase family.</text>
</comment>
<comment type="cofactor">
    <cofactor evidence="1">
        <name>heme b</name>
        <dbReference type="ChEBI" id="CHEBI:60344"/>
    </cofactor>
</comment>
<evidence type="ECO:0000313" key="9">
    <source>
        <dbReference type="EMBL" id="OIN12372.1"/>
    </source>
</evidence>
<reference evidence="9 10" key="1">
    <citation type="submission" date="2016-07" db="EMBL/GenBank/DDBJ databases">
        <title>Draft Genome Sequence of Oceanisphaera psychrotolerans, isolated from coastal sediment samples.</title>
        <authorList>
            <person name="Zhuo S."/>
            <person name="Ruan Z."/>
        </authorList>
    </citation>
    <scope>NUCLEOTIDE SEQUENCE [LARGE SCALE GENOMIC DNA]</scope>
    <source>
        <strain evidence="9 10">LAM-WHM-ZC</strain>
    </source>
</reference>
<dbReference type="Proteomes" id="UP000243073">
    <property type="component" value="Unassembled WGS sequence"/>
</dbReference>
<evidence type="ECO:0000256" key="5">
    <source>
        <dbReference type="ARBA" id="ARBA00023004"/>
    </source>
</evidence>
<evidence type="ECO:0000256" key="6">
    <source>
        <dbReference type="ARBA" id="ARBA00025737"/>
    </source>
</evidence>
<feature type="domain" description="Dyp-type peroxidase N-terminal" evidence="7">
    <location>
        <begin position="4"/>
        <end position="133"/>
    </location>
</feature>
<keyword evidence="2 9" id="KW-0575">Peroxidase</keyword>
<feature type="domain" description="Dyp-type peroxidase C-terminal" evidence="8">
    <location>
        <begin position="136"/>
        <end position="295"/>
    </location>
</feature>
<dbReference type="SUPFAM" id="SSF54909">
    <property type="entry name" value="Dimeric alpha+beta barrel"/>
    <property type="match status" value="1"/>
</dbReference>
<protein>
    <submittedName>
        <fullName evidence="9">Peroxidase</fullName>
    </submittedName>
</protein>
<dbReference type="EMBL" id="MDKE01000011">
    <property type="protein sequence ID" value="OIN12372.1"/>
    <property type="molecule type" value="Genomic_DNA"/>
</dbReference>
<name>A0A1J4QHM7_9GAMM</name>
<evidence type="ECO:0000256" key="4">
    <source>
        <dbReference type="ARBA" id="ARBA00023002"/>
    </source>
</evidence>
<gene>
    <name evidence="9" type="ORF">BFR47_01420</name>
</gene>
<dbReference type="GO" id="GO:0004601">
    <property type="term" value="F:peroxidase activity"/>
    <property type="evidence" value="ECO:0007669"/>
    <property type="project" value="UniProtKB-KW"/>
</dbReference>
<dbReference type="RefSeq" id="WP_071472147.1">
    <property type="nucleotide sequence ID" value="NZ_MDKE01000011.1"/>
</dbReference>
<dbReference type="NCBIfam" id="TIGR01413">
    <property type="entry name" value="Dyp_perox_fam"/>
    <property type="match status" value="1"/>
</dbReference>
<proteinExistence type="inferred from homology"/>
<dbReference type="InterPro" id="IPR048327">
    <property type="entry name" value="Dyp_perox_N"/>
</dbReference>
<dbReference type="InterPro" id="IPR011008">
    <property type="entry name" value="Dimeric_a/b-barrel"/>
</dbReference>
<dbReference type="PANTHER" id="PTHR30521:SF0">
    <property type="entry name" value="DYP-TYPE PEROXIDASE FAMILY PROTEIN"/>
    <property type="match status" value="1"/>
</dbReference>
<organism evidence="9 10">
    <name type="scientific">Oceanisphaera psychrotolerans</name>
    <dbReference type="NCBI Taxonomy" id="1414654"/>
    <lineage>
        <taxon>Bacteria</taxon>
        <taxon>Pseudomonadati</taxon>
        <taxon>Pseudomonadota</taxon>
        <taxon>Gammaproteobacteria</taxon>
        <taxon>Aeromonadales</taxon>
        <taxon>Aeromonadaceae</taxon>
        <taxon>Oceanisphaera</taxon>
    </lineage>
</organism>
<dbReference type="GO" id="GO:0020037">
    <property type="term" value="F:heme binding"/>
    <property type="evidence" value="ECO:0007669"/>
    <property type="project" value="InterPro"/>
</dbReference>
<sequence length="304" mass="33836">MTAQAGICAEPNLHAYYLMFDIKPDAFEAVRAALAEVPALWQSLCQEYPDADFSGLVAVGNEAWDELYPGARPAKLAPFPAQQEGQRSAPETPFDLFFQLRADRLDVAYIAVQRIMARLAGKVELKDERQGFRYLDSRDLTGFVDGTENPQGENRAAVALVAEGRFADGSYIHVQRYKHKMARWQKLALKAQEDIYGRTKSDNIEYESAHKAPTAHTKRTSLKDAAGNSMEILRQSMPWGSAAEQGLVFISCCNTPLHFSRMLESMFQPDEAGAFDHLTLFTQAETGAAFFAPSEEWLATQGDL</sequence>
<keyword evidence="4" id="KW-0560">Oxidoreductase</keyword>
<evidence type="ECO:0000256" key="3">
    <source>
        <dbReference type="ARBA" id="ARBA00022723"/>
    </source>
</evidence>
<evidence type="ECO:0000259" key="7">
    <source>
        <dbReference type="Pfam" id="PF04261"/>
    </source>
</evidence>
<dbReference type="InterPro" id="IPR048328">
    <property type="entry name" value="Dyp_perox_C"/>
</dbReference>
<dbReference type="STRING" id="1414654.BFR47_01420"/>
<evidence type="ECO:0000256" key="1">
    <source>
        <dbReference type="ARBA" id="ARBA00001970"/>
    </source>
</evidence>
<keyword evidence="5" id="KW-0408">Iron</keyword>
<evidence type="ECO:0000313" key="10">
    <source>
        <dbReference type="Proteomes" id="UP000243073"/>
    </source>
</evidence>
<evidence type="ECO:0000256" key="2">
    <source>
        <dbReference type="ARBA" id="ARBA00022559"/>
    </source>
</evidence>
<dbReference type="InterPro" id="IPR006314">
    <property type="entry name" value="Dyp_peroxidase"/>
</dbReference>
<comment type="caution">
    <text evidence="9">The sequence shown here is derived from an EMBL/GenBank/DDBJ whole genome shotgun (WGS) entry which is preliminary data.</text>
</comment>
<keyword evidence="3" id="KW-0479">Metal-binding</keyword>
<dbReference type="OrthoDB" id="3251355at2"/>
<dbReference type="Pfam" id="PF20628">
    <property type="entry name" value="Dyp_perox_C"/>
    <property type="match status" value="1"/>
</dbReference>
<dbReference type="PANTHER" id="PTHR30521">
    <property type="entry name" value="DEFERROCHELATASE/PEROXIDASE"/>
    <property type="match status" value="1"/>
</dbReference>
<dbReference type="Pfam" id="PF04261">
    <property type="entry name" value="Dyp_perox_N"/>
    <property type="match status" value="1"/>
</dbReference>
<accession>A0A1J4QHM7</accession>
<dbReference type="GO" id="GO:0005829">
    <property type="term" value="C:cytosol"/>
    <property type="evidence" value="ECO:0007669"/>
    <property type="project" value="TreeGrafter"/>
</dbReference>
<keyword evidence="10" id="KW-1185">Reference proteome</keyword>
<dbReference type="PROSITE" id="PS51404">
    <property type="entry name" value="DYP_PEROXIDASE"/>
    <property type="match status" value="1"/>
</dbReference>
<dbReference type="GO" id="GO:0046872">
    <property type="term" value="F:metal ion binding"/>
    <property type="evidence" value="ECO:0007669"/>
    <property type="project" value="UniProtKB-KW"/>
</dbReference>